<dbReference type="EMBL" id="CP024847">
    <property type="protein sequence ID" value="AUR50769.1"/>
    <property type="molecule type" value="Genomic_DNA"/>
</dbReference>
<proteinExistence type="predicted"/>
<dbReference type="RefSeq" id="WP_102950069.1">
    <property type="nucleotide sequence ID" value="NZ_CP024847.1"/>
</dbReference>
<dbReference type="KEGG" id="nba:CUN60_00140"/>
<dbReference type="Proteomes" id="UP000236655">
    <property type="component" value="Chromosome"/>
</dbReference>
<protein>
    <submittedName>
        <fullName evidence="1">Uncharacterized protein</fullName>
    </submittedName>
</protein>
<evidence type="ECO:0000313" key="1">
    <source>
        <dbReference type="EMBL" id="AUR50769.1"/>
    </source>
</evidence>
<evidence type="ECO:0000313" key="2">
    <source>
        <dbReference type="Proteomes" id="UP000236655"/>
    </source>
</evidence>
<accession>A0A2I7N2U5</accession>
<sequence length="59" mass="6569">MINNVKVIGELIYVYDENRQLLFTKTGEPISYNLESITILTAGIIYIYGISGDLLSVAD</sequence>
<gene>
    <name evidence="1" type="ORF">CUN60_00140</name>
</gene>
<reference evidence="2" key="1">
    <citation type="submission" date="2017-11" db="EMBL/GenBank/DDBJ databases">
        <authorList>
            <person name="Chan K.G."/>
            <person name="Lee L.S."/>
        </authorList>
    </citation>
    <scope>NUCLEOTIDE SEQUENCE [LARGE SCALE GENOMIC DNA]</scope>
    <source>
        <strain evidence="2">DSM 100970</strain>
    </source>
</reference>
<keyword evidence="2" id="KW-1185">Reference proteome</keyword>
<name>A0A2I7N2U5_9NEIS</name>
<organism evidence="1 2">
    <name type="scientific">Aquella oligotrophica</name>
    <dbReference type="NCBI Taxonomy" id="2067065"/>
    <lineage>
        <taxon>Bacteria</taxon>
        <taxon>Pseudomonadati</taxon>
        <taxon>Pseudomonadota</taxon>
        <taxon>Betaproteobacteria</taxon>
        <taxon>Neisseriales</taxon>
        <taxon>Neisseriaceae</taxon>
        <taxon>Aquella</taxon>
    </lineage>
</organism>
<dbReference type="AlphaFoldDB" id="A0A2I7N2U5"/>